<evidence type="ECO:0000256" key="3">
    <source>
        <dbReference type="PIRSR" id="PIRSR006615-2"/>
    </source>
</evidence>
<evidence type="ECO:0000256" key="2">
    <source>
        <dbReference type="PIRSR" id="PIRSR006615-1"/>
    </source>
</evidence>
<evidence type="ECO:0000313" key="5">
    <source>
        <dbReference type="Proteomes" id="UP000318834"/>
    </source>
</evidence>
<dbReference type="AlphaFoldDB" id="A0A537ITB1"/>
<dbReference type="EMBL" id="VBAP01000058">
    <property type="protein sequence ID" value="TMI74520.1"/>
    <property type="molecule type" value="Genomic_DNA"/>
</dbReference>
<name>A0A537ITB1_9BACT</name>
<sequence length="515" mass="58781">MPGTQTSQAIQALKAHLATVADLRATAAVLRWDQETYMPARGAAGRAEQLGTLTRLSHDLFVSSRTRELLVAAEAVLDQLNPDSDEAAFVRMTRRDYDRQSRLPAEFVAARARAASLSTQVWREARRRNDFPAFRPALAEMVEFARREADYIGFQDHPYDALLDHYEPGMTSKDVDQLFGRLREVIVPFVRVIVERGRPVENGFLHGEFDTAQQRAFGISVAEAFGYDFSRGRLDESVHPFETSFHPDDVRITTRYQRNYLPSAMFAIFHETGHALYEQGIPPALARTSIGRGASMGLHESQSRMWENLVGRSRPFWQYYYSTLRDHFPPLRQVDLEAFYQAVNRVQPSLIRVEADEVTYNLHIMLRYELEKRLLEGALAVGDLPDAWNERMRTYLGVTPPTDADGVMQDTHWSSGSLGYFPTYTLGNVVSVQLFEAARRAHPTIFEDIGRGRFATLLGWLREHVHRHGRKFLPKDIVRRAAGAELTPEPYLQYLQRKFSDVYGVTLEEPARRSS</sequence>
<dbReference type="PROSITE" id="PS52034">
    <property type="entry name" value="PEPTIDASE_M32"/>
    <property type="match status" value="1"/>
</dbReference>
<feature type="binding site" evidence="2">
    <location>
        <position position="300"/>
    </location>
    <ligand>
        <name>Zn(2+)</name>
        <dbReference type="ChEBI" id="CHEBI:29105"/>
        <note>catalytic</note>
    </ligand>
</feature>
<dbReference type="PANTHER" id="PTHR34217">
    <property type="entry name" value="METAL-DEPENDENT CARBOXYPEPTIDASE"/>
    <property type="match status" value="1"/>
</dbReference>
<dbReference type="Pfam" id="PF02074">
    <property type="entry name" value="Peptidase_M32"/>
    <property type="match status" value="1"/>
</dbReference>
<reference evidence="4 5" key="1">
    <citation type="journal article" date="2019" name="Nat. Microbiol.">
        <title>Mediterranean grassland soil C-N compound turnover is dependent on rainfall and depth, and is mediated by genomically divergent microorganisms.</title>
        <authorList>
            <person name="Diamond S."/>
            <person name="Andeer P.F."/>
            <person name="Li Z."/>
            <person name="Crits-Christoph A."/>
            <person name="Burstein D."/>
            <person name="Anantharaman K."/>
            <person name="Lane K.R."/>
            <person name="Thomas B.C."/>
            <person name="Pan C."/>
            <person name="Northen T.R."/>
            <person name="Banfield J.F."/>
        </authorList>
    </citation>
    <scope>NUCLEOTIDE SEQUENCE [LARGE SCALE GENOMIC DNA]</scope>
    <source>
        <strain evidence="4">NP_8</strain>
    </source>
</reference>
<dbReference type="EC" id="3.4.17.19" evidence="1"/>
<comment type="function">
    <text evidence="1">Broad specificity carboxypetidase that releases amino acids sequentially from the C-terminus, including neutral, aromatic, polar and basic residues.</text>
</comment>
<keyword evidence="1" id="KW-0378">Hydrolase</keyword>
<evidence type="ECO:0000256" key="1">
    <source>
        <dbReference type="PIRNR" id="PIRNR006615"/>
    </source>
</evidence>
<comment type="caution">
    <text evidence="4">The sequence shown here is derived from an EMBL/GenBank/DDBJ whole genome shotgun (WGS) entry which is preliminary data.</text>
</comment>
<comment type="catalytic activity">
    <reaction evidence="1">
        <text>Release of a C-terminal amino acid with broad specificity, except for -Pro.</text>
        <dbReference type="EC" id="3.4.17.19"/>
    </reaction>
</comment>
<dbReference type="PANTHER" id="PTHR34217:SF1">
    <property type="entry name" value="CARBOXYPEPTIDASE 1"/>
    <property type="match status" value="1"/>
</dbReference>
<dbReference type="GO" id="GO:0006508">
    <property type="term" value="P:proteolysis"/>
    <property type="evidence" value="ECO:0007669"/>
    <property type="project" value="UniProtKB-UniRule"/>
</dbReference>
<dbReference type="PRINTS" id="PR00998">
    <property type="entry name" value="CRBOXYPTASET"/>
</dbReference>
<gene>
    <name evidence="4" type="ORF">E6H05_08085</name>
</gene>
<dbReference type="InterPro" id="IPR001333">
    <property type="entry name" value="Peptidase_M32_Taq"/>
</dbReference>
<dbReference type="Gene3D" id="1.10.1370.30">
    <property type="match status" value="1"/>
</dbReference>
<feature type="active site" description="Proton donor/acceptor" evidence="3">
    <location>
        <position position="271"/>
    </location>
</feature>
<comment type="similarity">
    <text evidence="1">Belongs to the peptidase M32 family.</text>
</comment>
<feature type="binding site" evidence="2">
    <location>
        <position position="270"/>
    </location>
    <ligand>
        <name>Zn(2+)</name>
        <dbReference type="ChEBI" id="CHEBI:29105"/>
        <note>catalytic</note>
    </ligand>
</feature>
<dbReference type="GO" id="GO:0004181">
    <property type="term" value="F:metallocarboxypeptidase activity"/>
    <property type="evidence" value="ECO:0007669"/>
    <property type="project" value="UniProtKB-UniRule"/>
</dbReference>
<dbReference type="PIRSF" id="PIRSF006615">
    <property type="entry name" value="Zn_crbxpep_Taq"/>
    <property type="match status" value="1"/>
</dbReference>
<keyword evidence="2" id="KW-0862">Zinc</keyword>
<dbReference type="Proteomes" id="UP000318834">
    <property type="component" value="Unassembled WGS sequence"/>
</dbReference>
<organism evidence="4 5">
    <name type="scientific">Candidatus Segetimicrobium genomatis</name>
    <dbReference type="NCBI Taxonomy" id="2569760"/>
    <lineage>
        <taxon>Bacteria</taxon>
        <taxon>Bacillati</taxon>
        <taxon>Candidatus Sysuimicrobiota</taxon>
        <taxon>Candidatus Sysuimicrobiia</taxon>
        <taxon>Candidatus Sysuimicrobiales</taxon>
        <taxon>Candidatus Segetimicrobiaceae</taxon>
        <taxon>Candidatus Segetimicrobium</taxon>
    </lineage>
</organism>
<feature type="binding site" evidence="2">
    <location>
        <position position="274"/>
    </location>
    <ligand>
        <name>Zn(2+)</name>
        <dbReference type="ChEBI" id="CHEBI:29105"/>
        <note>catalytic</note>
    </ligand>
</feature>
<comment type="cofactor">
    <cofactor evidence="2">
        <name>Zn(2+)</name>
        <dbReference type="ChEBI" id="CHEBI:29105"/>
    </cofactor>
    <text evidence="2">Binds 1 zinc ion per subunit.</text>
</comment>
<protein>
    <recommendedName>
        <fullName evidence="1">Metal-dependent carboxypeptidase</fullName>
        <ecNumber evidence="1">3.4.17.19</ecNumber>
    </recommendedName>
</protein>
<keyword evidence="1 4" id="KW-0121">Carboxypeptidase</keyword>
<keyword evidence="1 2" id="KW-0479">Metal-binding</keyword>
<dbReference type="CDD" id="cd06460">
    <property type="entry name" value="M32_Taq"/>
    <property type="match status" value="1"/>
</dbReference>
<evidence type="ECO:0000313" key="4">
    <source>
        <dbReference type="EMBL" id="TMI74520.1"/>
    </source>
</evidence>
<dbReference type="SUPFAM" id="SSF55486">
    <property type="entry name" value="Metalloproteases ('zincins'), catalytic domain"/>
    <property type="match status" value="1"/>
</dbReference>
<dbReference type="GO" id="GO:0046872">
    <property type="term" value="F:metal ion binding"/>
    <property type="evidence" value="ECO:0007669"/>
    <property type="project" value="UniProtKB-KW"/>
</dbReference>
<keyword evidence="1" id="KW-0645">Protease</keyword>
<keyword evidence="1" id="KW-0482">Metalloprotease</keyword>
<proteinExistence type="inferred from homology"/>
<accession>A0A537ITB1</accession>